<evidence type="ECO:0000256" key="6">
    <source>
        <dbReference type="ARBA" id="ARBA00022807"/>
    </source>
</evidence>
<evidence type="ECO:0000256" key="2">
    <source>
        <dbReference type="ARBA" id="ARBA00012759"/>
    </source>
</evidence>
<comment type="caution">
    <text evidence="8">The sequence shown here is derived from an EMBL/GenBank/DDBJ whole genome shotgun (WGS) entry which is preliminary data.</text>
</comment>
<dbReference type="PANTHER" id="PTHR43982:SF1">
    <property type="entry name" value="UBIQUITIN CARBOXYL-TERMINAL HYDROLASE 14"/>
    <property type="match status" value="1"/>
</dbReference>
<proteinExistence type="predicted"/>
<keyword evidence="3" id="KW-0645">Protease</keyword>
<evidence type="ECO:0000256" key="4">
    <source>
        <dbReference type="ARBA" id="ARBA00022786"/>
    </source>
</evidence>
<evidence type="ECO:0000256" key="1">
    <source>
        <dbReference type="ARBA" id="ARBA00000707"/>
    </source>
</evidence>
<sequence>MNTLSGAVIEYRCESCSRVQVIPDQWVASVQLRRHVSHKCWFSYLKQLILKHGFATSAIWIKQMVKEISYEEKANVSHIKIKIIESKGLDEKSSPVDIVMFQLAKSVVGINQTIHSVGLDDIELDAQGNLSGDPSSKVPIKENLVKIPINLVYDVGLFYLGNTYYMNFTIHFLHSVPELKSALIKYSHFERNDEGDQTSHRLTITACALISELDKGIKAMVPMQFWMVLLNKYPHFGQQYNSTFMQQDVKECWSQLLYTISHSLQSSGSSESPNSIKALFGIELASMVHCIEGAEKGSELVQSFEGHMSHEVKHLQCLHSCEFFLESIMACTLTKLVLRFEEIQPSKVEVNKAELIGIDWTFKFDKKKVVVMLC</sequence>
<evidence type="ECO:0000259" key="7">
    <source>
        <dbReference type="PROSITE" id="PS50235"/>
    </source>
</evidence>
<dbReference type="Pfam" id="PF00443">
    <property type="entry name" value="UCH"/>
    <property type="match status" value="1"/>
</dbReference>
<keyword evidence="4" id="KW-0833">Ubl conjugation pathway</keyword>
<evidence type="ECO:0000256" key="3">
    <source>
        <dbReference type="ARBA" id="ARBA00022670"/>
    </source>
</evidence>
<dbReference type="AlphaFoldDB" id="A0A498IN08"/>
<dbReference type="GO" id="GO:0043161">
    <property type="term" value="P:proteasome-mediated ubiquitin-dependent protein catabolic process"/>
    <property type="evidence" value="ECO:0007669"/>
    <property type="project" value="InterPro"/>
</dbReference>
<feature type="domain" description="USP" evidence="7">
    <location>
        <begin position="155"/>
        <end position="374"/>
    </location>
</feature>
<dbReference type="Proteomes" id="UP000290289">
    <property type="component" value="Chromosome 11"/>
</dbReference>
<dbReference type="InterPro" id="IPR044635">
    <property type="entry name" value="UBP14-like"/>
</dbReference>
<evidence type="ECO:0000313" key="9">
    <source>
        <dbReference type="Proteomes" id="UP000290289"/>
    </source>
</evidence>
<dbReference type="EMBL" id="RDQH01000337">
    <property type="protein sequence ID" value="RXH83362.1"/>
    <property type="molecule type" value="Genomic_DNA"/>
</dbReference>
<organism evidence="8 9">
    <name type="scientific">Malus domestica</name>
    <name type="common">Apple</name>
    <name type="synonym">Pyrus malus</name>
    <dbReference type="NCBI Taxonomy" id="3750"/>
    <lineage>
        <taxon>Eukaryota</taxon>
        <taxon>Viridiplantae</taxon>
        <taxon>Streptophyta</taxon>
        <taxon>Embryophyta</taxon>
        <taxon>Tracheophyta</taxon>
        <taxon>Spermatophyta</taxon>
        <taxon>Magnoliopsida</taxon>
        <taxon>eudicotyledons</taxon>
        <taxon>Gunneridae</taxon>
        <taxon>Pentapetalae</taxon>
        <taxon>rosids</taxon>
        <taxon>fabids</taxon>
        <taxon>Rosales</taxon>
        <taxon>Rosaceae</taxon>
        <taxon>Amygdaloideae</taxon>
        <taxon>Maleae</taxon>
        <taxon>Malus</taxon>
    </lineage>
</organism>
<dbReference type="PROSITE" id="PS50235">
    <property type="entry name" value="USP_3"/>
    <property type="match status" value="1"/>
</dbReference>
<keyword evidence="9" id="KW-1185">Reference proteome</keyword>
<name>A0A498IN08_MALDO</name>
<dbReference type="InterPro" id="IPR001394">
    <property type="entry name" value="Peptidase_C19_UCH"/>
</dbReference>
<evidence type="ECO:0000313" key="8">
    <source>
        <dbReference type="EMBL" id="RXH83362.1"/>
    </source>
</evidence>
<dbReference type="PANTHER" id="PTHR43982">
    <property type="entry name" value="UBIQUITIN CARBOXYL-TERMINAL HYDROLASE"/>
    <property type="match status" value="1"/>
</dbReference>
<dbReference type="InterPro" id="IPR028889">
    <property type="entry name" value="USP"/>
</dbReference>
<dbReference type="GO" id="GO:0004843">
    <property type="term" value="F:cysteine-type deubiquitinase activity"/>
    <property type="evidence" value="ECO:0007669"/>
    <property type="project" value="UniProtKB-EC"/>
</dbReference>
<reference evidence="8 9" key="1">
    <citation type="submission" date="2018-10" db="EMBL/GenBank/DDBJ databases">
        <title>A high-quality apple genome assembly.</title>
        <authorList>
            <person name="Hu J."/>
        </authorList>
    </citation>
    <scope>NUCLEOTIDE SEQUENCE [LARGE SCALE GENOMIC DNA]</scope>
    <source>
        <strain evidence="9">cv. HFTH1</strain>
        <tissue evidence="8">Young leaf</tissue>
    </source>
</reference>
<gene>
    <name evidence="8" type="ORF">DVH24_005615</name>
</gene>
<dbReference type="EC" id="3.4.19.12" evidence="2"/>
<protein>
    <recommendedName>
        <fullName evidence="2">ubiquitinyl hydrolase 1</fullName>
        <ecNumber evidence="2">3.4.19.12</ecNumber>
    </recommendedName>
</protein>
<dbReference type="GO" id="GO:0070628">
    <property type="term" value="F:proteasome binding"/>
    <property type="evidence" value="ECO:0007669"/>
    <property type="project" value="TreeGrafter"/>
</dbReference>
<dbReference type="GO" id="GO:0016579">
    <property type="term" value="P:protein deubiquitination"/>
    <property type="evidence" value="ECO:0007669"/>
    <property type="project" value="InterPro"/>
</dbReference>
<comment type="catalytic activity">
    <reaction evidence="1">
        <text>Thiol-dependent hydrolysis of ester, thioester, amide, peptide and isopeptide bonds formed by the C-terminal Gly of ubiquitin (a 76-residue protein attached to proteins as an intracellular targeting signal).</text>
        <dbReference type="EC" id="3.4.19.12"/>
    </reaction>
</comment>
<evidence type="ECO:0000256" key="5">
    <source>
        <dbReference type="ARBA" id="ARBA00022801"/>
    </source>
</evidence>
<dbReference type="GO" id="GO:0061136">
    <property type="term" value="P:regulation of proteasomal protein catabolic process"/>
    <property type="evidence" value="ECO:0007669"/>
    <property type="project" value="TreeGrafter"/>
</dbReference>
<accession>A0A498IN08</accession>
<keyword evidence="5" id="KW-0378">Hydrolase</keyword>
<keyword evidence="6" id="KW-0788">Thiol protease</keyword>
<dbReference type="STRING" id="3750.A0A498IN08"/>
<dbReference type="InterPro" id="IPR038765">
    <property type="entry name" value="Papain-like_cys_pep_sf"/>
</dbReference>
<dbReference type="Gene3D" id="3.90.70.10">
    <property type="entry name" value="Cysteine proteinases"/>
    <property type="match status" value="1"/>
</dbReference>
<dbReference type="SUPFAM" id="SSF54001">
    <property type="entry name" value="Cysteine proteinases"/>
    <property type="match status" value="1"/>
</dbReference>